<dbReference type="InterPro" id="IPR006089">
    <property type="entry name" value="Acyl-CoA_DH_CS"/>
</dbReference>
<dbReference type="InterPro" id="IPR009075">
    <property type="entry name" value="AcylCo_DH/oxidase_C"/>
</dbReference>
<comment type="cofactor">
    <cofactor evidence="1 7">
        <name>FAD</name>
        <dbReference type="ChEBI" id="CHEBI:57692"/>
    </cofactor>
</comment>
<evidence type="ECO:0000259" key="9">
    <source>
        <dbReference type="Pfam" id="PF02770"/>
    </source>
</evidence>
<dbReference type="PANTHER" id="PTHR48083:SF2">
    <property type="entry name" value="MEDIUM-CHAIN SPECIFIC ACYL-COA DEHYDROGENASE, MITOCHONDRIAL"/>
    <property type="match status" value="1"/>
</dbReference>
<evidence type="ECO:0000256" key="1">
    <source>
        <dbReference type="ARBA" id="ARBA00001974"/>
    </source>
</evidence>
<evidence type="ECO:0000313" key="11">
    <source>
        <dbReference type="EMBL" id="QEX18191.1"/>
    </source>
</evidence>
<evidence type="ECO:0000256" key="4">
    <source>
        <dbReference type="ARBA" id="ARBA00022630"/>
    </source>
</evidence>
<sequence length="389" mass="44076">MDLELSVREKELAAKGRDFCDQVLVPLELIADEHGEVPMERRAAIRQAVRDWGLAGINHSKENGGLGLTMVEQTVIEEQLGRVTNGLWSCVWRPPVSLKFGTAAQKRDYLQPSCHGERRGCFAITEPNAGSDPRQVETTAVRKGDRWLLNGEKWFVTSYNASDFIIVHAHVDNDPNKPTLFLVDKPAKGMTHLRSPKFMHNFAFDHAELRFENVEVPADRMLGDVGQGLELTKDWFVEARLQIASHALGAAIRAAEIANDYATNRVQFGKPIRDFQAIEFMLADMAVEIFAAKSMLYRVAWEIDRKIDRKLIHGRASALKLFCSEMAGRVIDKALQILGGRGYMRESPLERLYRDIRVDRIWEGTSEIQRLVVAGQIRKRGFDVYSGWE</sequence>
<dbReference type="Pfam" id="PF00441">
    <property type="entry name" value="Acyl-CoA_dh_1"/>
    <property type="match status" value="1"/>
</dbReference>
<feature type="domain" description="Acyl-CoA dehydrogenase/oxidase N-terminal" evidence="10">
    <location>
        <begin position="9"/>
        <end position="117"/>
    </location>
</feature>
<dbReference type="InterPro" id="IPR013786">
    <property type="entry name" value="AcylCoA_DH/ox_N"/>
</dbReference>
<dbReference type="FunFam" id="2.40.110.10:FF:000002">
    <property type="entry name" value="Acyl-CoA dehydrogenase fadE12"/>
    <property type="match status" value="1"/>
</dbReference>
<dbReference type="Gene3D" id="1.10.540.10">
    <property type="entry name" value="Acyl-CoA dehydrogenase/oxidase, N-terminal domain"/>
    <property type="match status" value="1"/>
</dbReference>
<dbReference type="InterPro" id="IPR006091">
    <property type="entry name" value="Acyl-CoA_Oxase/DH_mid-dom"/>
</dbReference>
<dbReference type="GO" id="GO:0033539">
    <property type="term" value="P:fatty acid beta-oxidation using acyl-CoA dehydrogenase"/>
    <property type="evidence" value="ECO:0007669"/>
    <property type="project" value="TreeGrafter"/>
</dbReference>
<proteinExistence type="inferred from homology"/>
<evidence type="ECO:0000256" key="6">
    <source>
        <dbReference type="ARBA" id="ARBA00023002"/>
    </source>
</evidence>
<dbReference type="KEGG" id="htq:FRZ44_34950"/>
<dbReference type="InterPro" id="IPR037069">
    <property type="entry name" value="AcylCoA_DH/ox_N_sf"/>
</dbReference>
<keyword evidence="6 7" id="KW-0560">Oxidoreductase</keyword>
<dbReference type="PROSITE" id="PS00073">
    <property type="entry name" value="ACYL_COA_DH_2"/>
    <property type="match status" value="1"/>
</dbReference>
<dbReference type="CDD" id="cd00567">
    <property type="entry name" value="ACAD"/>
    <property type="match status" value="1"/>
</dbReference>
<evidence type="ECO:0000256" key="3">
    <source>
        <dbReference type="ARBA" id="ARBA00019125"/>
    </source>
</evidence>
<comment type="similarity">
    <text evidence="2 7">Belongs to the acyl-CoA dehydrogenase family.</text>
</comment>
<dbReference type="Pfam" id="PF02770">
    <property type="entry name" value="Acyl-CoA_dh_M"/>
    <property type="match status" value="1"/>
</dbReference>
<feature type="domain" description="Acyl-CoA oxidase/dehydrogenase middle" evidence="9">
    <location>
        <begin position="121"/>
        <end position="214"/>
    </location>
</feature>
<dbReference type="InterPro" id="IPR050741">
    <property type="entry name" value="Acyl-CoA_dehydrogenase"/>
</dbReference>
<dbReference type="FunFam" id="1.20.140.10:FF:000001">
    <property type="entry name" value="Acyl-CoA dehydrogenase"/>
    <property type="match status" value="1"/>
</dbReference>
<keyword evidence="12" id="KW-1185">Reference proteome</keyword>
<keyword evidence="5 7" id="KW-0274">FAD</keyword>
<accession>A0A5J6MLT8</accession>
<dbReference type="EMBL" id="CP042906">
    <property type="protein sequence ID" value="QEX18191.1"/>
    <property type="molecule type" value="Genomic_DNA"/>
</dbReference>
<dbReference type="InterPro" id="IPR009100">
    <property type="entry name" value="AcylCoA_DH/oxidase_NM_dom_sf"/>
</dbReference>
<evidence type="ECO:0000256" key="7">
    <source>
        <dbReference type="RuleBase" id="RU362125"/>
    </source>
</evidence>
<dbReference type="GO" id="GO:0005737">
    <property type="term" value="C:cytoplasm"/>
    <property type="evidence" value="ECO:0007669"/>
    <property type="project" value="TreeGrafter"/>
</dbReference>
<dbReference type="SUPFAM" id="SSF47203">
    <property type="entry name" value="Acyl-CoA dehydrogenase C-terminal domain-like"/>
    <property type="match status" value="1"/>
</dbReference>
<evidence type="ECO:0000259" key="10">
    <source>
        <dbReference type="Pfam" id="PF02771"/>
    </source>
</evidence>
<dbReference type="SUPFAM" id="SSF56645">
    <property type="entry name" value="Acyl-CoA dehydrogenase NM domain-like"/>
    <property type="match status" value="1"/>
</dbReference>
<organism evidence="11 12">
    <name type="scientific">Hypericibacter terrae</name>
    <dbReference type="NCBI Taxonomy" id="2602015"/>
    <lineage>
        <taxon>Bacteria</taxon>
        <taxon>Pseudomonadati</taxon>
        <taxon>Pseudomonadota</taxon>
        <taxon>Alphaproteobacteria</taxon>
        <taxon>Rhodospirillales</taxon>
        <taxon>Dongiaceae</taxon>
        <taxon>Hypericibacter</taxon>
    </lineage>
</organism>
<evidence type="ECO:0000256" key="2">
    <source>
        <dbReference type="ARBA" id="ARBA00009347"/>
    </source>
</evidence>
<protein>
    <recommendedName>
        <fullName evidence="3">Medium-chain specific acyl-CoA dehydrogenase, mitochondrial</fullName>
    </recommendedName>
</protein>
<dbReference type="AlphaFoldDB" id="A0A5J6MLT8"/>
<evidence type="ECO:0000313" key="12">
    <source>
        <dbReference type="Proteomes" id="UP000326202"/>
    </source>
</evidence>
<dbReference type="Pfam" id="PF02771">
    <property type="entry name" value="Acyl-CoA_dh_N"/>
    <property type="match status" value="1"/>
</dbReference>
<dbReference type="OrthoDB" id="9775090at2"/>
<name>A0A5J6MLT8_9PROT</name>
<dbReference type="InterPro" id="IPR046373">
    <property type="entry name" value="Acyl-CoA_Oxase/DH_mid-dom_sf"/>
</dbReference>
<dbReference type="GO" id="GO:0050660">
    <property type="term" value="F:flavin adenine dinucleotide binding"/>
    <property type="evidence" value="ECO:0007669"/>
    <property type="project" value="InterPro"/>
</dbReference>
<dbReference type="Gene3D" id="2.40.110.10">
    <property type="entry name" value="Butyryl-CoA Dehydrogenase, subunit A, domain 2"/>
    <property type="match status" value="1"/>
</dbReference>
<dbReference type="RefSeq" id="WP_151178377.1">
    <property type="nucleotide sequence ID" value="NZ_CP042906.1"/>
</dbReference>
<feature type="domain" description="Acyl-CoA dehydrogenase/oxidase C-terminal" evidence="8">
    <location>
        <begin position="226"/>
        <end position="375"/>
    </location>
</feature>
<evidence type="ECO:0000259" key="8">
    <source>
        <dbReference type="Pfam" id="PF00441"/>
    </source>
</evidence>
<keyword evidence="4 7" id="KW-0285">Flavoprotein</keyword>
<dbReference type="Gene3D" id="1.20.140.10">
    <property type="entry name" value="Butyryl-CoA Dehydrogenase, subunit A, domain 3"/>
    <property type="match status" value="1"/>
</dbReference>
<reference evidence="11 12" key="1">
    <citation type="submission" date="2019-08" db="EMBL/GenBank/DDBJ databases">
        <title>Hyperibacter terrae gen. nov., sp. nov. and Hyperibacter viscosus sp. nov., two new members in the family Rhodospirillaceae isolated from the rhizosphere of Hypericum perforatum.</title>
        <authorList>
            <person name="Noviana Z."/>
        </authorList>
    </citation>
    <scope>NUCLEOTIDE SEQUENCE [LARGE SCALE GENOMIC DNA]</scope>
    <source>
        <strain evidence="11 12">R5913</strain>
    </source>
</reference>
<dbReference type="InterPro" id="IPR036250">
    <property type="entry name" value="AcylCo_DH-like_C"/>
</dbReference>
<evidence type="ECO:0000256" key="5">
    <source>
        <dbReference type="ARBA" id="ARBA00022827"/>
    </source>
</evidence>
<dbReference type="GO" id="GO:0003995">
    <property type="term" value="F:acyl-CoA dehydrogenase activity"/>
    <property type="evidence" value="ECO:0007669"/>
    <property type="project" value="InterPro"/>
</dbReference>
<gene>
    <name evidence="11" type="ORF">FRZ44_34950</name>
</gene>
<dbReference type="Proteomes" id="UP000326202">
    <property type="component" value="Chromosome"/>
</dbReference>
<dbReference type="PANTHER" id="PTHR48083">
    <property type="entry name" value="MEDIUM-CHAIN SPECIFIC ACYL-COA DEHYDROGENASE, MITOCHONDRIAL-RELATED"/>
    <property type="match status" value="1"/>
</dbReference>